<evidence type="ECO:0000256" key="2">
    <source>
        <dbReference type="ARBA" id="ARBA00004323"/>
    </source>
</evidence>
<keyword evidence="5" id="KW-0808">Transferase</keyword>
<keyword evidence="10" id="KW-0333">Golgi apparatus</keyword>
<name>A0A1F6NXR0_9BACT</name>
<dbReference type="GO" id="GO:0046872">
    <property type="term" value="F:metal ion binding"/>
    <property type="evidence" value="ECO:0007669"/>
    <property type="project" value="UniProtKB-KW"/>
</dbReference>
<reference evidence="16 17" key="1">
    <citation type="journal article" date="2016" name="Nat. Commun.">
        <title>Thousands of microbial genomes shed light on interconnected biogeochemical processes in an aquifer system.</title>
        <authorList>
            <person name="Anantharaman K."/>
            <person name="Brown C.T."/>
            <person name="Hug L.A."/>
            <person name="Sharon I."/>
            <person name="Castelle C.J."/>
            <person name="Probst A.J."/>
            <person name="Thomas B.C."/>
            <person name="Singh A."/>
            <person name="Wilkins M.J."/>
            <person name="Karaoz U."/>
            <person name="Brodie E.L."/>
            <person name="Williams K.H."/>
            <person name="Hubbard S.S."/>
            <person name="Banfield J.F."/>
        </authorList>
    </citation>
    <scope>NUCLEOTIDE SEQUENCE [LARGE SCALE GENOMIC DNA]</scope>
</reference>
<dbReference type="Proteomes" id="UP000177907">
    <property type="component" value="Unassembled WGS sequence"/>
</dbReference>
<evidence type="ECO:0000256" key="13">
    <source>
        <dbReference type="ARBA" id="ARBA00038949"/>
    </source>
</evidence>
<evidence type="ECO:0000256" key="10">
    <source>
        <dbReference type="ARBA" id="ARBA00023034"/>
    </source>
</evidence>
<dbReference type="SUPFAM" id="SSF53448">
    <property type="entry name" value="Nucleotide-diphospho-sugar transferases"/>
    <property type="match status" value="1"/>
</dbReference>
<organism evidence="16 17">
    <name type="scientific">Candidatus Magasanikbacteria bacterium RIFOXYC2_FULL_42_28</name>
    <dbReference type="NCBI Taxonomy" id="1798704"/>
    <lineage>
        <taxon>Bacteria</taxon>
        <taxon>Candidatus Magasanikiibacteriota</taxon>
    </lineage>
</organism>
<evidence type="ECO:0000256" key="1">
    <source>
        <dbReference type="ARBA" id="ARBA00001936"/>
    </source>
</evidence>
<evidence type="ECO:0000256" key="4">
    <source>
        <dbReference type="ARBA" id="ARBA00022676"/>
    </source>
</evidence>
<dbReference type="PANTHER" id="PTHR10468">
    <property type="entry name" value="PROTEIN O-LINKED-MANNOSE BETA-1,2-N-ACETYLGLUCOSAMINYLTRANSFERASE 1/ALPHA-1,3-MANNOSYL-GLYCOPROTEIN 2-BETA-N-ACETYLGLUCOSAMINYLTRANSFERASE"/>
    <property type="match status" value="1"/>
</dbReference>
<evidence type="ECO:0000256" key="11">
    <source>
        <dbReference type="ARBA" id="ARBA00023136"/>
    </source>
</evidence>
<keyword evidence="4" id="KW-0328">Glycosyltransferase</keyword>
<evidence type="ECO:0000256" key="7">
    <source>
        <dbReference type="ARBA" id="ARBA00022723"/>
    </source>
</evidence>
<evidence type="ECO:0000256" key="14">
    <source>
        <dbReference type="ARBA" id="ARBA00041712"/>
    </source>
</evidence>
<dbReference type="PANTHER" id="PTHR10468:SF0">
    <property type="entry name" value="ALPHA-1,3-MANNOSYL-GLYCOPROTEIN 2-BETA-N-ACETYLGLUCOSAMINYLTRANSFERASE"/>
    <property type="match status" value="1"/>
</dbReference>
<evidence type="ECO:0000313" key="17">
    <source>
        <dbReference type="Proteomes" id="UP000177907"/>
    </source>
</evidence>
<dbReference type="Pfam" id="PF03071">
    <property type="entry name" value="GNT-I"/>
    <property type="match status" value="1"/>
</dbReference>
<comment type="pathway">
    <text evidence="3">Protein modification; protein glycosylation.</text>
</comment>
<keyword evidence="8" id="KW-0735">Signal-anchor</keyword>
<evidence type="ECO:0000313" key="16">
    <source>
        <dbReference type="EMBL" id="OGH88671.1"/>
    </source>
</evidence>
<accession>A0A1F6NXR0</accession>
<evidence type="ECO:0000256" key="6">
    <source>
        <dbReference type="ARBA" id="ARBA00022692"/>
    </source>
</evidence>
<comment type="subcellular location">
    <subcellularLocation>
        <location evidence="2">Golgi apparatus membrane</location>
        <topology evidence="2">Single-pass type II membrane protein</topology>
    </subcellularLocation>
</comment>
<gene>
    <name evidence="16" type="ORF">A3J93_01075</name>
</gene>
<comment type="catalytic activity">
    <reaction evidence="15">
        <text>N(4)-(alpha-D-Man-(1-&gt;3)-[alpha-D-Man-(1-&gt;3)-[alpha-D-Man-(1-&gt;6)]-alpha-D-Man-(1-&gt;6)]-beta-D-Man-(1-&gt;4)-beta-D-GlcNAc-(1-&gt;4)-beta-D-GlcNAc)-L-asparaginyl-[protein] (N-glucan mannose isomer 5A1,2) + UDP-N-acetyl-alpha-D-glucosamine = N(4)-{beta-D-GlcNAc-(1-&gt;2)-alpha-D-Man-(1-&gt;3)-[alpha-D-Man-(1-&gt;3)-[alpha-D-Man-(1-&gt;6)]-alpha-D-Man-(1-&gt;6)]-beta-D-Man-(1-&gt;4)-beta-D-GlcNAc-(1-&gt;4)-beta-D-GlcNAc}-L-asparaginyl-[protein] + UDP + H(+)</text>
        <dbReference type="Rhea" id="RHEA:11456"/>
        <dbReference type="Rhea" id="RHEA-COMP:14367"/>
        <dbReference type="Rhea" id="RHEA-COMP:14368"/>
        <dbReference type="ChEBI" id="CHEBI:15378"/>
        <dbReference type="ChEBI" id="CHEBI:57705"/>
        <dbReference type="ChEBI" id="CHEBI:58223"/>
        <dbReference type="ChEBI" id="CHEBI:59087"/>
        <dbReference type="ChEBI" id="CHEBI:60625"/>
        <dbReference type="EC" id="2.4.1.101"/>
    </reaction>
</comment>
<comment type="cofactor">
    <cofactor evidence="1">
        <name>Mn(2+)</name>
        <dbReference type="ChEBI" id="CHEBI:29035"/>
    </cofactor>
</comment>
<evidence type="ECO:0000256" key="12">
    <source>
        <dbReference type="ARBA" id="ARBA00023211"/>
    </source>
</evidence>
<dbReference type="InterPro" id="IPR029044">
    <property type="entry name" value="Nucleotide-diphossugar_trans"/>
</dbReference>
<dbReference type="STRING" id="1798704.A3J93_01075"/>
<dbReference type="GO" id="GO:0003827">
    <property type="term" value="F:alpha-1,3-mannosylglycoprotein 2-beta-N-acetylglucosaminyltransferase activity"/>
    <property type="evidence" value="ECO:0007669"/>
    <property type="project" value="UniProtKB-EC"/>
</dbReference>
<dbReference type="UniPathway" id="UPA00378"/>
<dbReference type="EC" id="2.4.1.101" evidence="13"/>
<sequence length="302" mass="34585">MDLAPIVLFVYNRPKHTQKMVESLLGNNLAKDSLLIIYSDGPKNEGVRNDVVAVRNYLKTIIGFKEVMIVESENNVGLSKSIIKGVTETVNQYDKVVVLEDDLVVAPNFLNYMNAGLDKYQNDHQIMQISGYMYNVKLNIVDDALILPFVTGWGWGTWKRAWNLFSVMPRGYENLKGDKKMRFRFNLNDSYDYFGLLTSQVLGKIDTWGILWYLSVFINEGLAVHPTKTFVFNDGFDGSGTNCEPEGRPVQQPNFENTNLTFEFPNSLAVSEFENVIYKEMNKELNRGFTKRLTNKIKSLLR</sequence>
<proteinExistence type="predicted"/>
<evidence type="ECO:0000256" key="8">
    <source>
        <dbReference type="ARBA" id="ARBA00022968"/>
    </source>
</evidence>
<evidence type="ECO:0000256" key="3">
    <source>
        <dbReference type="ARBA" id="ARBA00004922"/>
    </source>
</evidence>
<dbReference type="InterPro" id="IPR004139">
    <property type="entry name" value="Glyco_trans_13"/>
</dbReference>
<dbReference type="InterPro" id="IPR052261">
    <property type="entry name" value="Glycosyltransferase_13"/>
</dbReference>
<dbReference type="Gene3D" id="3.90.550.10">
    <property type="entry name" value="Spore Coat Polysaccharide Biosynthesis Protein SpsA, Chain A"/>
    <property type="match status" value="1"/>
</dbReference>
<evidence type="ECO:0000256" key="5">
    <source>
        <dbReference type="ARBA" id="ARBA00022679"/>
    </source>
</evidence>
<protein>
    <recommendedName>
        <fullName evidence="13">alpha-1,3-mannosyl-glycoprotein 2-beta-N-acetylglucosaminyltransferase</fullName>
        <ecNumber evidence="13">2.4.1.101</ecNumber>
    </recommendedName>
    <alternativeName>
        <fullName evidence="14">N-glycosyl-oligosaccharide-glycoprotein N-acetylglucosaminyltransferase I</fullName>
    </alternativeName>
</protein>
<keyword evidence="6" id="KW-0812">Transmembrane</keyword>
<dbReference type="EMBL" id="MFQZ01000001">
    <property type="protein sequence ID" value="OGH88671.1"/>
    <property type="molecule type" value="Genomic_DNA"/>
</dbReference>
<comment type="caution">
    <text evidence="16">The sequence shown here is derived from an EMBL/GenBank/DDBJ whole genome shotgun (WGS) entry which is preliminary data.</text>
</comment>
<keyword evidence="9" id="KW-1133">Transmembrane helix</keyword>
<keyword evidence="12" id="KW-0464">Manganese</keyword>
<keyword evidence="11" id="KW-0472">Membrane</keyword>
<dbReference type="AlphaFoldDB" id="A0A1F6NXR0"/>
<evidence type="ECO:0000256" key="15">
    <source>
        <dbReference type="ARBA" id="ARBA00049421"/>
    </source>
</evidence>
<keyword evidence="7" id="KW-0479">Metal-binding</keyword>
<evidence type="ECO:0000256" key="9">
    <source>
        <dbReference type="ARBA" id="ARBA00022989"/>
    </source>
</evidence>